<dbReference type="RefSeq" id="WP_148603106.1">
    <property type="nucleotide sequence ID" value="NZ_RXYB01000006.1"/>
</dbReference>
<evidence type="ECO:0000259" key="1">
    <source>
        <dbReference type="Pfam" id="PF13581"/>
    </source>
</evidence>
<name>A0ABR6WK56_9FIRM</name>
<dbReference type="EMBL" id="WJBB01000007">
    <property type="protein sequence ID" value="MBC3796865.1"/>
    <property type="molecule type" value="Genomic_DNA"/>
</dbReference>
<dbReference type="Pfam" id="PF13581">
    <property type="entry name" value="HATPase_c_2"/>
    <property type="match status" value="1"/>
</dbReference>
<proteinExistence type="predicted"/>
<organism evidence="2 3">
    <name type="scientific">Acetobacterium tundrae</name>
    <dbReference type="NCBI Taxonomy" id="132932"/>
    <lineage>
        <taxon>Bacteria</taxon>
        <taxon>Bacillati</taxon>
        <taxon>Bacillota</taxon>
        <taxon>Clostridia</taxon>
        <taxon>Eubacteriales</taxon>
        <taxon>Eubacteriaceae</taxon>
        <taxon>Acetobacterium</taxon>
    </lineage>
</organism>
<dbReference type="Gene3D" id="3.30.565.10">
    <property type="entry name" value="Histidine kinase-like ATPase, C-terminal domain"/>
    <property type="match status" value="1"/>
</dbReference>
<dbReference type="InterPro" id="IPR036890">
    <property type="entry name" value="HATPase_C_sf"/>
</dbReference>
<dbReference type="InterPro" id="IPR016181">
    <property type="entry name" value="Acyl_CoA_acyltransferase"/>
</dbReference>
<evidence type="ECO:0000313" key="2">
    <source>
        <dbReference type="EMBL" id="MBC3796865.1"/>
    </source>
</evidence>
<reference evidence="2 3" key="1">
    <citation type="journal article" date="2020" name="mSystems">
        <title>Defining Genomic and Predicted Metabolic Features of the Acetobacterium Genus.</title>
        <authorList>
            <person name="Ross D.E."/>
            <person name="Marshall C.W."/>
            <person name="Gulliver D."/>
            <person name="May H.D."/>
            <person name="Norman R.S."/>
        </authorList>
    </citation>
    <scope>NUCLEOTIDE SEQUENCE [LARGE SCALE GENOMIC DNA]</scope>
    <source>
        <strain evidence="2 3">DSM 9173</strain>
    </source>
</reference>
<dbReference type="CDD" id="cd16936">
    <property type="entry name" value="HATPase_RsbW-like"/>
    <property type="match status" value="1"/>
</dbReference>
<dbReference type="Proteomes" id="UP000653358">
    <property type="component" value="Unassembled WGS sequence"/>
</dbReference>
<keyword evidence="3" id="KW-1185">Reference proteome</keyword>
<dbReference type="SUPFAM" id="SSF55729">
    <property type="entry name" value="Acyl-CoA N-acyltransferases (Nat)"/>
    <property type="match status" value="1"/>
</dbReference>
<sequence>MELISMRVVNEMRMTEPVQACIKIIAGHYQLAEKDIFGLNLAVEEAMANVIKYGFDQEQQHYFDVAVEVDETAFTVVIRDKGIPGDFIEDPYDDGLGLSIMKHFLDQLIVKNKGFNGREQRLVKYLTGLPEYTRRVPEPPINLPADLTFEYRPLRREEAIEVARCIYDEFEFSYSCEQVYYPDQFFEATQNGQIYSLVAVAPDGEVAGHLAAVRLADFPGIAEMGMGVVKKKYRNFAVMKNLSDQIAAYCEAAADINALLVEPVAWHRITQKMCPHYGFIPCGFAFNITDLANLDYQRASLCLAIRAYQQDDTHTLYVPDGLQKTILSIYRNIGIDAVIGEKADHPEPEKSLMTLKKDRHNGLGKLFINQTGADIDQQFRLALKTLKKEKCPVVLLYLNLFDPGIAFAYQVAVAQDFFWVGCLPMSNDGDYLCMELLLDDVIDFNLIDTTPAFTALLKDLQLV</sequence>
<feature type="domain" description="Histidine kinase/HSP90-like ATPase" evidence="1">
    <location>
        <begin position="17"/>
        <end position="112"/>
    </location>
</feature>
<protein>
    <recommendedName>
        <fullName evidence="1">Histidine kinase/HSP90-like ATPase domain-containing protein</fullName>
    </recommendedName>
</protein>
<accession>A0ABR6WK56</accession>
<comment type="caution">
    <text evidence="2">The sequence shown here is derived from an EMBL/GenBank/DDBJ whole genome shotgun (WGS) entry which is preliminary data.</text>
</comment>
<dbReference type="InterPro" id="IPR003594">
    <property type="entry name" value="HATPase_dom"/>
</dbReference>
<evidence type="ECO:0000313" key="3">
    <source>
        <dbReference type="Proteomes" id="UP000653358"/>
    </source>
</evidence>
<dbReference type="SUPFAM" id="SSF55874">
    <property type="entry name" value="ATPase domain of HSP90 chaperone/DNA topoisomerase II/histidine kinase"/>
    <property type="match status" value="1"/>
</dbReference>
<dbReference type="Gene3D" id="3.40.630.30">
    <property type="match status" value="1"/>
</dbReference>
<gene>
    <name evidence="2" type="ORF">GH807_07365</name>
</gene>